<feature type="transmembrane region" description="Helical" evidence="6">
    <location>
        <begin position="7"/>
        <end position="25"/>
    </location>
</feature>
<organism evidence="7 8">
    <name type="scientific">Elusimicrobium minutum (strain Pei191)</name>
    <dbReference type="NCBI Taxonomy" id="445932"/>
    <lineage>
        <taxon>Bacteria</taxon>
        <taxon>Pseudomonadati</taxon>
        <taxon>Elusimicrobiota</taxon>
        <taxon>Elusimicrobia</taxon>
        <taxon>Elusimicrobiales</taxon>
        <taxon>Elusimicrobiaceae</taxon>
        <taxon>Elusimicrobium</taxon>
    </lineage>
</organism>
<keyword evidence="3 6" id="KW-0812">Transmembrane</keyword>
<dbReference type="GO" id="GO:0015627">
    <property type="term" value="C:type II protein secretion system complex"/>
    <property type="evidence" value="ECO:0007669"/>
    <property type="project" value="InterPro"/>
</dbReference>
<dbReference type="NCBIfam" id="TIGR02532">
    <property type="entry name" value="IV_pilin_GFxxxE"/>
    <property type="match status" value="1"/>
</dbReference>
<keyword evidence="8" id="KW-1185">Reference proteome</keyword>
<evidence type="ECO:0000256" key="4">
    <source>
        <dbReference type="ARBA" id="ARBA00022989"/>
    </source>
</evidence>
<evidence type="ECO:0000256" key="5">
    <source>
        <dbReference type="ARBA" id="ARBA00023136"/>
    </source>
</evidence>
<dbReference type="STRING" id="445932.Emin_0449"/>
<evidence type="ECO:0000256" key="2">
    <source>
        <dbReference type="ARBA" id="ARBA00022481"/>
    </source>
</evidence>
<sequence>MKKGFTLIELLVVVLIIGILAAIALPQYNLAVEKSRAAEAFTVLKSLSQAAEIYRLETGSYPTVNDWDNLSVDMPAGNRVHYTSIGGDAWVVSSGKWRYYLGYGNGIWANRGASGSAYNIQYRFSDNRYYCQAYLGKSEVYRKVCLNLCAGNAFTAKSDREECLIKN</sequence>
<dbReference type="GO" id="GO:0016020">
    <property type="term" value="C:membrane"/>
    <property type="evidence" value="ECO:0007669"/>
    <property type="project" value="UniProtKB-SubCell"/>
</dbReference>
<dbReference type="Pfam" id="PF07963">
    <property type="entry name" value="N_methyl"/>
    <property type="match status" value="1"/>
</dbReference>
<dbReference type="KEGG" id="emi:Emin_0449"/>
<proteinExistence type="predicted"/>
<evidence type="ECO:0000313" key="7">
    <source>
        <dbReference type="EMBL" id="ACC98006.1"/>
    </source>
</evidence>
<dbReference type="RefSeq" id="WP_012414621.1">
    <property type="nucleotide sequence ID" value="NC_010644.1"/>
</dbReference>
<dbReference type="PANTHER" id="PTHR30093">
    <property type="entry name" value="GENERAL SECRETION PATHWAY PROTEIN G"/>
    <property type="match status" value="1"/>
</dbReference>
<evidence type="ECO:0000256" key="1">
    <source>
        <dbReference type="ARBA" id="ARBA00004167"/>
    </source>
</evidence>
<dbReference type="EMBL" id="CP001055">
    <property type="protein sequence ID" value="ACC98006.1"/>
    <property type="molecule type" value="Genomic_DNA"/>
</dbReference>
<reference evidence="7 8" key="1">
    <citation type="journal article" date="2009" name="Appl. Environ. Microbiol.">
        <title>Genomic analysis of 'Elusimicrobium minutum,' the first cultivated representative of the phylum 'Elusimicrobia' (formerly termite group 1).</title>
        <authorList>
            <person name="Herlemann D.P.R."/>
            <person name="Geissinger O."/>
            <person name="Ikeda-Ohtsubo W."/>
            <person name="Kunin V."/>
            <person name="Sun H."/>
            <person name="Lapidus A."/>
            <person name="Hugenholtz P."/>
            <person name="Brune A."/>
        </authorList>
    </citation>
    <scope>NUCLEOTIDE SEQUENCE [LARGE SCALE GENOMIC DNA]</scope>
    <source>
        <strain evidence="7 8">Pei191</strain>
    </source>
</reference>
<dbReference type="AlphaFoldDB" id="B2KBI4"/>
<dbReference type="InterPro" id="IPR045584">
    <property type="entry name" value="Pilin-like"/>
</dbReference>
<comment type="subcellular location">
    <subcellularLocation>
        <location evidence="1">Membrane</location>
        <topology evidence="1">Single-pass membrane protein</topology>
    </subcellularLocation>
</comment>
<dbReference type="PANTHER" id="PTHR30093:SF44">
    <property type="entry name" value="TYPE II SECRETION SYSTEM CORE PROTEIN G"/>
    <property type="match status" value="1"/>
</dbReference>
<dbReference type="Gene3D" id="3.30.700.10">
    <property type="entry name" value="Glycoprotein, Type 4 Pilin"/>
    <property type="match status" value="1"/>
</dbReference>
<dbReference type="OrthoDB" id="5918848at2"/>
<dbReference type="Proteomes" id="UP000001029">
    <property type="component" value="Chromosome"/>
</dbReference>
<keyword evidence="2" id="KW-0488">Methylation</keyword>
<dbReference type="GO" id="GO:0015628">
    <property type="term" value="P:protein secretion by the type II secretion system"/>
    <property type="evidence" value="ECO:0007669"/>
    <property type="project" value="InterPro"/>
</dbReference>
<name>B2KBI4_ELUMP</name>
<dbReference type="PROSITE" id="PS00409">
    <property type="entry name" value="PROKAR_NTER_METHYL"/>
    <property type="match status" value="1"/>
</dbReference>
<evidence type="ECO:0000256" key="3">
    <source>
        <dbReference type="ARBA" id="ARBA00022692"/>
    </source>
</evidence>
<keyword evidence="5 6" id="KW-0472">Membrane</keyword>
<dbReference type="InterPro" id="IPR012902">
    <property type="entry name" value="N_methyl_site"/>
</dbReference>
<dbReference type="PRINTS" id="PR00813">
    <property type="entry name" value="BCTERIALGSPG"/>
</dbReference>
<dbReference type="InterPro" id="IPR000983">
    <property type="entry name" value="Bac_GSPG_pilin"/>
</dbReference>
<gene>
    <name evidence="7" type="ordered locus">Emin_0449</name>
</gene>
<accession>B2KBI4</accession>
<keyword evidence="4 6" id="KW-1133">Transmembrane helix</keyword>
<evidence type="ECO:0000256" key="6">
    <source>
        <dbReference type="SAM" id="Phobius"/>
    </source>
</evidence>
<protein>
    <submittedName>
        <fullName evidence="7">PilE-like protein</fullName>
    </submittedName>
</protein>
<dbReference type="SUPFAM" id="SSF54523">
    <property type="entry name" value="Pili subunits"/>
    <property type="match status" value="1"/>
</dbReference>
<evidence type="ECO:0000313" key="8">
    <source>
        <dbReference type="Proteomes" id="UP000001029"/>
    </source>
</evidence>
<dbReference type="HOGENOM" id="CLU_091705_3_0_0"/>